<evidence type="ECO:0000313" key="1">
    <source>
        <dbReference type="EMBL" id="GAF93313.1"/>
    </source>
</evidence>
<gene>
    <name evidence="1" type="ORF">S01H1_31814</name>
</gene>
<proteinExistence type="predicted"/>
<protein>
    <submittedName>
        <fullName evidence="1">Uncharacterized protein</fullName>
    </submittedName>
</protein>
<reference evidence="1" key="1">
    <citation type="journal article" date="2014" name="Front. Microbiol.">
        <title>High frequency of phylogenetically diverse reductive dehalogenase-homologous genes in deep subseafloor sedimentary metagenomes.</title>
        <authorList>
            <person name="Kawai M."/>
            <person name="Futagami T."/>
            <person name="Toyoda A."/>
            <person name="Takaki Y."/>
            <person name="Nishi S."/>
            <person name="Hori S."/>
            <person name="Arai W."/>
            <person name="Tsubouchi T."/>
            <person name="Morono Y."/>
            <person name="Uchiyama I."/>
            <person name="Ito T."/>
            <person name="Fujiyama A."/>
            <person name="Inagaki F."/>
            <person name="Takami H."/>
        </authorList>
    </citation>
    <scope>NUCLEOTIDE SEQUENCE</scope>
    <source>
        <strain evidence="1">Expedition CK06-06</strain>
    </source>
</reference>
<organism evidence="1">
    <name type="scientific">marine sediment metagenome</name>
    <dbReference type="NCBI Taxonomy" id="412755"/>
    <lineage>
        <taxon>unclassified sequences</taxon>
        <taxon>metagenomes</taxon>
        <taxon>ecological metagenomes</taxon>
    </lineage>
</organism>
<name>X0TID0_9ZZZZ</name>
<dbReference type="EMBL" id="BARS01019656">
    <property type="protein sequence ID" value="GAF93313.1"/>
    <property type="molecule type" value="Genomic_DNA"/>
</dbReference>
<accession>X0TID0</accession>
<dbReference type="AlphaFoldDB" id="X0TID0"/>
<comment type="caution">
    <text evidence="1">The sequence shown here is derived from an EMBL/GenBank/DDBJ whole genome shotgun (WGS) entry which is preliminary data.</text>
</comment>
<sequence>MKRFDPDSAYFKVGSTITYPTVGPDGYGEEIVSVRVANALVRIGYEKGWYDGIDAEPVSLL</sequence>